<evidence type="ECO:0000256" key="10">
    <source>
        <dbReference type="ARBA" id="ARBA00023316"/>
    </source>
</evidence>
<evidence type="ECO:0000256" key="4">
    <source>
        <dbReference type="ARBA" id="ARBA00022679"/>
    </source>
</evidence>
<protein>
    <submittedName>
        <fullName evidence="12">Transglycosylase</fullName>
    </submittedName>
</protein>
<keyword evidence="3" id="KW-0328">Glycosyltransferase</keyword>
<dbReference type="Proteomes" id="UP000190166">
    <property type="component" value="Unassembled WGS sequence"/>
</dbReference>
<proteinExistence type="predicted"/>
<dbReference type="GO" id="GO:0009252">
    <property type="term" value="P:peptidoglycan biosynthetic process"/>
    <property type="evidence" value="ECO:0007669"/>
    <property type="project" value="UniProtKB-KW"/>
</dbReference>
<dbReference type="EMBL" id="FUZZ01000006">
    <property type="protein sequence ID" value="SKD10360.1"/>
    <property type="molecule type" value="Genomic_DNA"/>
</dbReference>
<gene>
    <name evidence="12" type="ORF">SAMN05660461_6272</name>
</gene>
<keyword evidence="6" id="KW-0133">Cell shape</keyword>
<dbReference type="InterPro" id="IPR023346">
    <property type="entry name" value="Lysozyme-like_dom_sf"/>
</dbReference>
<keyword evidence="8" id="KW-1133">Transmembrane helix</keyword>
<dbReference type="GO" id="GO:0009274">
    <property type="term" value="C:peptidoglycan-based cell wall"/>
    <property type="evidence" value="ECO:0007669"/>
    <property type="project" value="InterPro"/>
</dbReference>
<evidence type="ECO:0000256" key="7">
    <source>
        <dbReference type="ARBA" id="ARBA00022984"/>
    </source>
</evidence>
<dbReference type="InterPro" id="IPR011812">
    <property type="entry name" value="Pep_trsgly"/>
</dbReference>
<keyword evidence="13" id="KW-1185">Reference proteome</keyword>
<keyword evidence="9" id="KW-0472">Membrane</keyword>
<accession>A0A1T5PC86</accession>
<dbReference type="STRING" id="393003.SAMN05660461_6272"/>
<evidence type="ECO:0000256" key="2">
    <source>
        <dbReference type="ARBA" id="ARBA00022519"/>
    </source>
</evidence>
<keyword evidence="4" id="KW-0808">Transferase</keyword>
<dbReference type="SUPFAM" id="SSF53955">
    <property type="entry name" value="Lysozyme-like"/>
    <property type="match status" value="1"/>
</dbReference>
<evidence type="ECO:0000256" key="1">
    <source>
        <dbReference type="ARBA" id="ARBA00022475"/>
    </source>
</evidence>
<keyword evidence="1" id="KW-1003">Cell membrane</keyword>
<evidence type="ECO:0000256" key="9">
    <source>
        <dbReference type="ARBA" id="ARBA00023136"/>
    </source>
</evidence>
<dbReference type="Pfam" id="PF00912">
    <property type="entry name" value="Transgly"/>
    <property type="match status" value="1"/>
</dbReference>
<feature type="domain" description="Glycosyl transferase family 51" evidence="11">
    <location>
        <begin position="410"/>
        <end position="565"/>
    </location>
</feature>
<dbReference type="GO" id="GO:0016020">
    <property type="term" value="C:membrane"/>
    <property type="evidence" value="ECO:0007669"/>
    <property type="project" value="InterPro"/>
</dbReference>
<dbReference type="GO" id="GO:0016763">
    <property type="term" value="F:pentosyltransferase activity"/>
    <property type="evidence" value="ECO:0007669"/>
    <property type="project" value="InterPro"/>
</dbReference>
<evidence type="ECO:0000256" key="8">
    <source>
        <dbReference type="ARBA" id="ARBA00022989"/>
    </source>
</evidence>
<dbReference type="PANTHER" id="PTHR30400">
    <property type="entry name" value="MONOFUNCTIONAL BIOSYNTHETIC PEPTIDOGLYCAN TRANSGLYCOSYLASE"/>
    <property type="match status" value="1"/>
</dbReference>
<dbReference type="GO" id="GO:0008360">
    <property type="term" value="P:regulation of cell shape"/>
    <property type="evidence" value="ECO:0007669"/>
    <property type="project" value="UniProtKB-KW"/>
</dbReference>
<evidence type="ECO:0000313" key="12">
    <source>
        <dbReference type="EMBL" id="SKD10360.1"/>
    </source>
</evidence>
<keyword evidence="10" id="KW-0961">Cell wall biogenesis/degradation</keyword>
<dbReference type="GO" id="GO:0071555">
    <property type="term" value="P:cell wall organization"/>
    <property type="evidence" value="ECO:0007669"/>
    <property type="project" value="UniProtKB-KW"/>
</dbReference>
<dbReference type="PANTHER" id="PTHR30400:SF0">
    <property type="entry name" value="BIOSYNTHETIC PEPTIDOGLYCAN TRANSGLYCOSYLASE"/>
    <property type="match status" value="1"/>
</dbReference>
<evidence type="ECO:0000256" key="5">
    <source>
        <dbReference type="ARBA" id="ARBA00022692"/>
    </source>
</evidence>
<organism evidence="12 13">
    <name type="scientific">Chitinophaga ginsengisegetis</name>
    <dbReference type="NCBI Taxonomy" id="393003"/>
    <lineage>
        <taxon>Bacteria</taxon>
        <taxon>Pseudomonadati</taxon>
        <taxon>Bacteroidota</taxon>
        <taxon>Chitinophagia</taxon>
        <taxon>Chitinophagales</taxon>
        <taxon>Chitinophagaceae</taxon>
        <taxon>Chitinophaga</taxon>
    </lineage>
</organism>
<dbReference type="Gene3D" id="1.10.3810.10">
    <property type="entry name" value="Biosynthetic peptidoglycan transglycosylase-like"/>
    <property type="match status" value="1"/>
</dbReference>
<keyword evidence="7" id="KW-0573">Peptidoglycan synthesis</keyword>
<dbReference type="InterPro" id="IPR001264">
    <property type="entry name" value="Glyco_trans_51"/>
</dbReference>
<name>A0A1T5PC86_9BACT</name>
<keyword evidence="5" id="KW-0812">Transmembrane</keyword>
<reference evidence="12 13" key="1">
    <citation type="submission" date="2017-02" db="EMBL/GenBank/DDBJ databases">
        <authorList>
            <person name="Peterson S.W."/>
        </authorList>
    </citation>
    <scope>NUCLEOTIDE SEQUENCE [LARGE SCALE GENOMIC DNA]</scope>
    <source>
        <strain evidence="12 13">DSM 18108</strain>
    </source>
</reference>
<evidence type="ECO:0000313" key="13">
    <source>
        <dbReference type="Proteomes" id="UP000190166"/>
    </source>
</evidence>
<evidence type="ECO:0000256" key="3">
    <source>
        <dbReference type="ARBA" id="ARBA00022676"/>
    </source>
</evidence>
<dbReference type="RefSeq" id="WP_079473496.1">
    <property type="nucleotide sequence ID" value="NZ_FUZZ01000006.1"/>
</dbReference>
<dbReference type="AlphaFoldDB" id="A0A1T5PC86"/>
<keyword evidence="2" id="KW-0997">Cell inner membrane</keyword>
<sequence length="623" mass="70924">MQSNVTKPGLLTKLQTSSVARSLKEKILLKIKSRYRISADFGIVSITSINSVKIKPVSLYNNARNMICETGSIQVKFSWYSLLKGRIKLISVKISDCKIVINKRETIPANTTAKSTVVISPQDMIRNFYKRISTRVDIAFESIPPQVNIENLEIILSGHKNVQVKISSFALNKRYYNTAPGSHQDGRFQPKGIARKLVAEKQLTVDVGNFTMVADLQTDTPSTTVTAKQLTFRLSRGKDENNGISYDLETNTHDLTLHNSKVSNQQAFTCDLGLMLYAKPDSEGFHIDRQSCFHLNNLRFPFYLDHFYRENDIIELGVNLVSCQMEDILKSFQDFTTQSLYRSSFSGTLGFFSRLRFELTNSFKREFEIKLDNNLRILDHGGADYSYLKQPFVHNVYDGDIAVKSINLDSGNSFFLPLDKISADLKKVIICTEDPHYYTHKGIDSEAIFLAMASNIKSRKLSRGASTITMQVVRNLFLYHRKNFQRKIEEVILTWYLEEVFSIGKDRILEIYLNIIELGPGIYGVQEAAYFYFDKPANQLTLTESLALAYIIPRPKFFLEALKMNSPKLRKNLTAHILHNSKVMLKKDIISLEEFENIQYKITFAPSLGELNLTEAEAAITGS</sequence>
<dbReference type="InterPro" id="IPR036950">
    <property type="entry name" value="PBP_transglycosylase"/>
</dbReference>
<evidence type="ECO:0000259" key="11">
    <source>
        <dbReference type="Pfam" id="PF00912"/>
    </source>
</evidence>
<evidence type="ECO:0000256" key="6">
    <source>
        <dbReference type="ARBA" id="ARBA00022960"/>
    </source>
</evidence>